<evidence type="ECO:0000256" key="1">
    <source>
        <dbReference type="SAM" id="Coils"/>
    </source>
</evidence>
<feature type="compositionally biased region" description="Basic and acidic residues" evidence="2">
    <location>
        <begin position="356"/>
        <end position="373"/>
    </location>
</feature>
<dbReference type="RefSeq" id="WP_224155234.1">
    <property type="nucleotide sequence ID" value="NZ_JAHBFV010000006.1"/>
</dbReference>
<dbReference type="SUPFAM" id="SSF69349">
    <property type="entry name" value="Phage fibre proteins"/>
    <property type="match status" value="3"/>
</dbReference>
<feature type="region of interest" description="Disordered" evidence="2">
    <location>
        <begin position="335"/>
        <end position="382"/>
    </location>
</feature>
<evidence type="ECO:0000256" key="2">
    <source>
        <dbReference type="SAM" id="MobiDB-lite"/>
    </source>
</evidence>
<reference evidence="3" key="1">
    <citation type="submission" date="2021-05" db="EMBL/GenBank/DDBJ databases">
        <title>Pangenome of Leuconostoc gelidum warrants species status for Leuconostoc gelidum subsp. gasicomitatum.</title>
        <authorList>
            <person name="Johansson P."/>
            <person name="Sade E."/>
            <person name="Hultman J."/>
            <person name="Auvinen P."/>
            <person name="Bjorkroth J."/>
        </authorList>
    </citation>
    <scope>NUCLEOTIDE SEQUENCE</scope>
    <source>
        <strain evidence="3">C220d</strain>
    </source>
</reference>
<dbReference type="Gene3D" id="6.10.140.2190">
    <property type="match status" value="4"/>
</dbReference>
<gene>
    <name evidence="3" type="ORF">KII88_02395</name>
</gene>
<protein>
    <submittedName>
        <fullName evidence="3">Uncharacterized protein</fullName>
    </submittedName>
</protein>
<dbReference type="CDD" id="cd19958">
    <property type="entry name" value="pyocin_knob"/>
    <property type="match status" value="1"/>
</dbReference>
<keyword evidence="1" id="KW-0175">Coiled coil</keyword>
<name>A0AB35FY83_LEUGE</name>
<organism evidence="3 4">
    <name type="scientific">Leuconostoc gelidum subsp. gelidum</name>
    <dbReference type="NCBI Taxonomy" id="1607839"/>
    <lineage>
        <taxon>Bacteria</taxon>
        <taxon>Bacillati</taxon>
        <taxon>Bacillota</taxon>
        <taxon>Bacilli</taxon>
        <taxon>Lactobacillales</taxon>
        <taxon>Lactobacillaceae</taxon>
        <taxon>Leuconostoc</taxon>
        <taxon>Leuconostoc gelidum group</taxon>
    </lineage>
</organism>
<dbReference type="EMBL" id="JAHBFV010000006">
    <property type="protein sequence ID" value="MBZ6015388.1"/>
    <property type="molecule type" value="Genomic_DNA"/>
</dbReference>
<dbReference type="AlphaFoldDB" id="A0AB35FY83"/>
<sequence length="1177" mass="124423">MADSYSKWVMTAAFVNNTQAALNSGKKIEWVGLKTSDDAHSIADLSGFNDTTLATAKIKQVASISSVNITGNTVTITGLFNSKGNVSDYYIRTIFLVAKYNDVEFLAGTTVANSSNSAFRMPSESMTEITEFTARPQISVTNTSVISTKVDPVASATNERVDGLENDLQNQIKNINIDKQNLWMRLAEYVTKATTETISGVKTFTQTIVGSITGNAGTATKLLNARKIGVNGDVDNASQVFDGTKDILVPLNLNTIIQNDTLSSQSGNYGQTVTIIDGITRDSKGRVNGVNTKTLTLPPIQTTITANAGTATKLLNARKIGGVWFDGTTDINLPGVNNKGNQDTSGTAANATNATHADRSDRSDSADKLKDGDQTINGSVSVPLDNSMVNVGNDKDIALVKKNGQGGTLVVGNGKIFRLQKSNNVKISPTDTLTDLMTVDGNGNVRAKSFRGINDIRTIPTEITTILDLANLVRDEVGPTYFGYVEYMSVNQSFIDCPIKDNYLLIRISTRQARSYIDVTDSNNIKASVNITNGVIGPWSAYSKDDRVVHSTGTEQVGGDKTFTGNNTHQGNESFTKRVTVEVDTNVDAGLYANVAADNTDGSHKVLWSRPDVGNQSFGQNIGFGAGGNTLVGGGESVPSFLADMAAGNIVPGLLKTGAFSNTSEFGILLADSRFALIAGYQAGSEKAVVWVGDEKGNITTPSGSTLAENSNVVHNSGDESIAGIKKFSSLVQASISGNAGTADKFSRAIKLTFTDGYTGSVSFDGSKDISISITENNTARSDTTSSQSTSNGQVFSVVDKLVTNNVGEVTSINMKTVTLPPAQTTVTGNAGSANQLATARKINGVTFNGTNDIQVDVVVSSITTNVDVFLLSNGTYYYANVNATNSPSGSSNYFVVSVYQTINNGYIQLFDSNNLGWFTVKTGGKWLAWKRIVDTTMKVDSAAKADSASQSDKLSTPRKIGGVWFDGTTDINLPGVNQSGNQNTSGKANTAGTADTAKKLINSVNINGVAFDGSQSVNVNAANDNNLVHRNGDENIGGKKIFTDDIKMQGNFGEVLTTFSFSGANFSSFEGTGQVVRIGNMIVYDFRGISGTLKTGLNSGSYYNVDIKAITGAFPNLGSRWLPIALQTSSGAGVVEGVIMTGTADLSFNTIRIKPSGNMTATNGTYIRFGGATTFL</sequence>
<evidence type="ECO:0000313" key="3">
    <source>
        <dbReference type="EMBL" id="MBZ6015388.1"/>
    </source>
</evidence>
<accession>A0AB35FY83</accession>
<evidence type="ECO:0000313" key="4">
    <source>
        <dbReference type="Proteomes" id="UP000727071"/>
    </source>
</evidence>
<proteinExistence type="predicted"/>
<feature type="coiled-coil region" evidence="1">
    <location>
        <begin position="154"/>
        <end position="181"/>
    </location>
</feature>
<comment type="caution">
    <text evidence="3">The sequence shown here is derived from an EMBL/GenBank/DDBJ whole genome shotgun (WGS) entry which is preliminary data.</text>
</comment>
<dbReference type="Proteomes" id="UP000727071">
    <property type="component" value="Unassembled WGS sequence"/>
</dbReference>